<comment type="caution">
    <text evidence="2">The sequence shown here is derived from an EMBL/GenBank/DDBJ whole genome shotgun (WGS) entry which is preliminary data.</text>
</comment>
<evidence type="ECO:0000313" key="2">
    <source>
        <dbReference type="EMBL" id="EXJ93655.1"/>
    </source>
</evidence>
<dbReference type="Proteomes" id="UP000019484">
    <property type="component" value="Unassembled WGS sequence"/>
</dbReference>
<name>W9YVD7_9EURO</name>
<feature type="domain" description="Mmc1 C-terminal" evidence="1">
    <location>
        <begin position="383"/>
        <end position="616"/>
    </location>
</feature>
<dbReference type="eggNOG" id="ENOG502RY8K">
    <property type="taxonomic scope" value="Eukaryota"/>
</dbReference>
<dbReference type="EMBL" id="AMWN01000002">
    <property type="protein sequence ID" value="EXJ93655.1"/>
    <property type="molecule type" value="Genomic_DNA"/>
</dbReference>
<organism evidence="2 3">
    <name type="scientific">Capronia coronata CBS 617.96</name>
    <dbReference type="NCBI Taxonomy" id="1182541"/>
    <lineage>
        <taxon>Eukaryota</taxon>
        <taxon>Fungi</taxon>
        <taxon>Dikarya</taxon>
        <taxon>Ascomycota</taxon>
        <taxon>Pezizomycotina</taxon>
        <taxon>Eurotiomycetes</taxon>
        <taxon>Chaetothyriomycetidae</taxon>
        <taxon>Chaetothyriales</taxon>
        <taxon>Herpotrichiellaceae</taxon>
        <taxon>Capronia</taxon>
    </lineage>
</organism>
<dbReference type="RefSeq" id="XP_007721149.1">
    <property type="nucleotide sequence ID" value="XM_007722959.1"/>
</dbReference>
<evidence type="ECO:0000259" key="1">
    <source>
        <dbReference type="Pfam" id="PF23868"/>
    </source>
</evidence>
<dbReference type="PANTHER" id="PTHR38644">
    <property type="entry name" value="EXPRESSED PROTEIN"/>
    <property type="match status" value="1"/>
</dbReference>
<proteinExistence type="predicted"/>
<keyword evidence="3" id="KW-1185">Reference proteome</keyword>
<dbReference type="Pfam" id="PF23867">
    <property type="entry name" value="Mmc1_N"/>
    <property type="match status" value="1"/>
</dbReference>
<dbReference type="InterPro" id="IPR056196">
    <property type="entry name" value="Mmc1_C"/>
</dbReference>
<reference evidence="2 3" key="1">
    <citation type="submission" date="2013-03" db="EMBL/GenBank/DDBJ databases">
        <title>The Genome Sequence of Capronia coronata CBS 617.96.</title>
        <authorList>
            <consortium name="The Broad Institute Genomics Platform"/>
            <person name="Cuomo C."/>
            <person name="de Hoog S."/>
            <person name="Gorbushina A."/>
            <person name="Walker B."/>
            <person name="Young S.K."/>
            <person name="Zeng Q."/>
            <person name="Gargeya S."/>
            <person name="Fitzgerald M."/>
            <person name="Haas B."/>
            <person name="Abouelleil A."/>
            <person name="Allen A.W."/>
            <person name="Alvarado L."/>
            <person name="Arachchi H.M."/>
            <person name="Berlin A.M."/>
            <person name="Chapman S.B."/>
            <person name="Gainer-Dewar J."/>
            <person name="Goldberg J."/>
            <person name="Griggs A."/>
            <person name="Gujja S."/>
            <person name="Hansen M."/>
            <person name="Howarth C."/>
            <person name="Imamovic A."/>
            <person name="Ireland A."/>
            <person name="Larimer J."/>
            <person name="McCowan C."/>
            <person name="Murphy C."/>
            <person name="Pearson M."/>
            <person name="Poon T.W."/>
            <person name="Priest M."/>
            <person name="Roberts A."/>
            <person name="Saif S."/>
            <person name="Shea T."/>
            <person name="Sisk P."/>
            <person name="Sykes S."/>
            <person name="Wortman J."/>
            <person name="Nusbaum C."/>
            <person name="Birren B."/>
        </authorList>
    </citation>
    <scope>NUCLEOTIDE SEQUENCE [LARGE SCALE GENOMIC DNA]</scope>
    <source>
        <strain evidence="2 3">CBS 617.96</strain>
    </source>
</reference>
<gene>
    <name evidence="2" type="ORF">A1O1_02047</name>
</gene>
<dbReference type="OrthoDB" id="5319015at2759"/>
<dbReference type="STRING" id="1182541.W9YVD7"/>
<sequence>MKRAPIARPGRQLDTFLDSLFYCPSCTTWRTTKRLSSTLRRAMPSNHRDASTLSSNTAVNATRNVPPRYQALYEALAEVRKKASAQVNLSRLQLAIQGLESETPTTRIAVLGLNVQDTARRLVRLLLADALGDEDGWEKELLQSSEDFGQGLVIRFGQQPNPNLQRPRMSIPVLYVASNVLERNHIEILVSTISDLRTGERLQSAQTVPADAFLSPSIGTPTAANGRQTTISQPVHSTLLVTKGLEELLSAAELLASTNFTAIEDRENVNLVVNIEEARVNSPGQVMIVDVAKAEEGLAAIRRSVAEATTYEHKWVDSGMLSLSTWLTLASAARSEGAIPTPIKNLISALLTNATRNLQVQASLEAQSNAASALSVAARTNLEAAIEEFSRNAHQELQAGLASAWTSRNWRKLAWYKLFWRVDDVGLIITDLVTNAWLPQTERAVYELCGRLSQAGISPVDLPTSPAQAEAFETRPARTQDAAQVTPVLQAQRDFAAQTPLQPVLTNESGIAEVKMVPAPRPVPLSIFVSTTRSKQLERAIADLTAAAQQIVLKTLSLTGLTGGLSALTYLSITPGSLYEAGTIVALGTAYALRRMQTDWLKVTKALEGGLYDEGRAVIQRLVGRMKELVENASKVQVDEVEVESQREAEYAVSRAREELNRLEK</sequence>
<dbReference type="HOGENOM" id="CLU_023613_1_0_1"/>
<dbReference type="GeneID" id="19156948"/>
<dbReference type="Pfam" id="PF23868">
    <property type="entry name" value="Mmc1_C"/>
    <property type="match status" value="1"/>
</dbReference>
<dbReference type="AlphaFoldDB" id="W9YVD7"/>
<dbReference type="PANTHER" id="PTHR38644:SF1">
    <property type="entry name" value="EXPRESSED PROTEIN"/>
    <property type="match status" value="1"/>
</dbReference>
<accession>W9YVD7</accession>
<protein>
    <recommendedName>
        <fullName evidence="1">Mmc1 C-terminal domain-containing protein</fullName>
    </recommendedName>
</protein>
<evidence type="ECO:0000313" key="3">
    <source>
        <dbReference type="Proteomes" id="UP000019484"/>
    </source>
</evidence>